<dbReference type="SMART" id="SM00331">
    <property type="entry name" value="PP2C_SIG"/>
    <property type="match status" value="1"/>
</dbReference>
<evidence type="ECO:0000313" key="3">
    <source>
        <dbReference type="EMBL" id="CAD8655027.1"/>
    </source>
</evidence>
<dbReference type="EMBL" id="HBEZ01052821">
    <property type="protein sequence ID" value="CAD8655027.1"/>
    <property type="molecule type" value="Transcribed_RNA"/>
</dbReference>
<dbReference type="EC" id="3.1.3.16" evidence="1"/>
<gene>
    <name evidence="3" type="ORF">CCUR1050_LOCUS28994</name>
</gene>
<keyword evidence="1" id="KW-0460">Magnesium</keyword>
<dbReference type="InterPro" id="IPR036457">
    <property type="entry name" value="PPM-type-like_dom_sf"/>
</dbReference>
<comment type="cofactor">
    <cofactor evidence="1">
        <name>Mg(2+)</name>
        <dbReference type="ChEBI" id="CHEBI:18420"/>
    </cofactor>
</comment>
<accession>A0A7S0MYG8</accession>
<name>A0A7S0MYG8_9CRYP</name>
<evidence type="ECO:0000256" key="1">
    <source>
        <dbReference type="RuleBase" id="RU366020"/>
    </source>
</evidence>
<dbReference type="SUPFAM" id="SSF81606">
    <property type="entry name" value="PP2C-like"/>
    <property type="match status" value="1"/>
</dbReference>
<comment type="cofactor">
    <cofactor evidence="1">
        <name>Mn(2+)</name>
        <dbReference type="ChEBI" id="CHEBI:29035"/>
    </cofactor>
</comment>
<comment type="similarity">
    <text evidence="1">Belongs to the PP2C family.</text>
</comment>
<dbReference type="AlphaFoldDB" id="A0A7S0MYG8"/>
<evidence type="ECO:0000259" key="2">
    <source>
        <dbReference type="PROSITE" id="PS51746"/>
    </source>
</evidence>
<dbReference type="PANTHER" id="PTHR12320:SF60">
    <property type="entry name" value="PROTEIN PHOSPHATASE 2C 26-RELATED"/>
    <property type="match status" value="1"/>
</dbReference>
<dbReference type="GO" id="GO:0004722">
    <property type="term" value="F:protein serine/threonine phosphatase activity"/>
    <property type="evidence" value="ECO:0007669"/>
    <property type="project" value="UniProtKB-EC"/>
</dbReference>
<comment type="catalytic activity">
    <reaction evidence="1">
        <text>O-phospho-L-seryl-[protein] + H2O = L-seryl-[protein] + phosphate</text>
        <dbReference type="Rhea" id="RHEA:20629"/>
        <dbReference type="Rhea" id="RHEA-COMP:9863"/>
        <dbReference type="Rhea" id="RHEA-COMP:11604"/>
        <dbReference type="ChEBI" id="CHEBI:15377"/>
        <dbReference type="ChEBI" id="CHEBI:29999"/>
        <dbReference type="ChEBI" id="CHEBI:43474"/>
        <dbReference type="ChEBI" id="CHEBI:83421"/>
        <dbReference type="EC" id="3.1.3.16"/>
    </reaction>
</comment>
<protein>
    <recommendedName>
        <fullName evidence="1">Protein phosphatase</fullName>
        <ecNumber evidence="1">3.1.3.16</ecNumber>
    </recommendedName>
</protein>
<feature type="domain" description="PPM-type phosphatase" evidence="2">
    <location>
        <begin position="316"/>
        <end position="559"/>
    </location>
</feature>
<dbReference type="PANTHER" id="PTHR12320">
    <property type="entry name" value="PROTEIN PHOSPHATASE 2C"/>
    <property type="match status" value="1"/>
</dbReference>
<keyword evidence="1" id="KW-0904">Protein phosphatase</keyword>
<keyword evidence="1" id="KW-0378">Hydrolase</keyword>
<dbReference type="GO" id="GO:0046872">
    <property type="term" value="F:metal ion binding"/>
    <property type="evidence" value="ECO:0007669"/>
    <property type="project" value="UniProtKB-UniRule"/>
</dbReference>
<dbReference type="Gene3D" id="3.60.40.10">
    <property type="entry name" value="PPM-type phosphatase domain"/>
    <property type="match status" value="1"/>
</dbReference>
<dbReference type="PROSITE" id="PS51746">
    <property type="entry name" value="PPM_2"/>
    <property type="match status" value="1"/>
</dbReference>
<comment type="catalytic activity">
    <reaction evidence="1">
        <text>O-phospho-L-threonyl-[protein] + H2O = L-threonyl-[protein] + phosphate</text>
        <dbReference type="Rhea" id="RHEA:47004"/>
        <dbReference type="Rhea" id="RHEA-COMP:11060"/>
        <dbReference type="Rhea" id="RHEA-COMP:11605"/>
        <dbReference type="ChEBI" id="CHEBI:15377"/>
        <dbReference type="ChEBI" id="CHEBI:30013"/>
        <dbReference type="ChEBI" id="CHEBI:43474"/>
        <dbReference type="ChEBI" id="CHEBI:61977"/>
        <dbReference type="EC" id="3.1.3.16"/>
    </reaction>
</comment>
<proteinExistence type="inferred from homology"/>
<organism evidence="3">
    <name type="scientific">Cryptomonas curvata</name>
    <dbReference type="NCBI Taxonomy" id="233186"/>
    <lineage>
        <taxon>Eukaryota</taxon>
        <taxon>Cryptophyceae</taxon>
        <taxon>Cryptomonadales</taxon>
        <taxon>Cryptomonadaceae</taxon>
        <taxon>Cryptomonas</taxon>
    </lineage>
</organism>
<keyword evidence="1" id="KW-0479">Metal-binding</keyword>
<dbReference type="SMART" id="SM00332">
    <property type="entry name" value="PP2Cc"/>
    <property type="match status" value="1"/>
</dbReference>
<reference evidence="3" key="1">
    <citation type="submission" date="2021-01" db="EMBL/GenBank/DDBJ databases">
        <authorList>
            <person name="Corre E."/>
            <person name="Pelletier E."/>
            <person name="Niang G."/>
            <person name="Scheremetjew M."/>
            <person name="Finn R."/>
            <person name="Kale V."/>
            <person name="Holt S."/>
            <person name="Cochrane G."/>
            <person name="Meng A."/>
            <person name="Brown T."/>
            <person name="Cohen L."/>
        </authorList>
    </citation>
    <scope>NUCLEOTIDE SEQUENCE</scope>
    <source>
        <strain evidence="3">CCAP979/52</strain>
    </source>
</reference>
<keyword evidence="1" id="KW-0464">Manganese</keyword>
<sequence length="596" mass="64365">MGGIVQCAEHGKGGRVWNKANDSVSFNENRRYSDDSSTNRRCCPEGSLSYPNSDRIRTVTADGCVSNLQFDDRVPKTNSLICQLKTRLPRLFFSSRLGSKALLISSLLCAVFRTSCSSGLKPIHRTRTLWSRNLLCVPCPEVLGPATSPYKHPKPRQPSSVSLLARGLLPDDLIQKCHGIDDMEGSRSSLHTAAASGKKKSCLGSESHGDVYDLRGANPEILTATHNGRIGSADWSMTEEEFQQRSEDFDDVPFEFAPVLKPTADRERSAAAAAAAVAAAAANIGRLKLSEKTAEEETCLGMMESNFAPLELECAWRCIPHPLKVARGGEDVHMICRAGGATLLGVFDGVGGWAELGVDPADYARRLVAGIEREFRRDPGMCDWQERPLLTMLNKAYEDLKLEDFPGSCTACLVMLNSLGQLHILNLGDSGMHVLRDGLSAFSTNEQQHYFNCPFQLGMGSDDTPSKADYFILDELAEDDVLVLATDGVWDNMYEEDMTRIVQDLAGRPSSIARSLAEMSHAHGRDPYYASPFSTNAAARGLRYMGGKLDDVTVVVSRVRRVPVAAQGARGSVMASAGARCGGTMAGAGAGAGGSS</sequence>
<dbReference type="InterPro" id="IPR001932">
    <property type="entry name" value="PPM-type_phosphatase-like_dom"/>
</dbReference>
<dbReference type="InterPro" id="IPR039123">
    <property type="entry name" value="PPTC7"/>
</dbReference>